<accession>A0A420QWS3</accession>
<dbReference type="VEuPathDB" id="FungiDB:HZS61_010995"/>
<dbReference type="Gene3D" id="3.50.4.10">
    <property type="entry name" value="Hepatocyte Growth Factor"/>
    <property type="match status" value="1"/>
</dbReference>
<name>A0A420QWS3_FUSOX</name>
<evidence type="ECO:0000313" key="5">
    <source>
        <dbReference type="EMBL" id="RKL09189.1"/>
    </source>
</evidence>
<keyword evidence="2" id="KW-0472">Membrane</keyword>
<dbReference type="VEuPathDB" id="FungiDB:FOXG_04767"/>
<sequence length="637" mass="67563">MRPQGTPLALWASFIPLCLGINIAPTGAGGLVLARILFGESRDVFSSSSGYSGDPSAIRSFTDGPFGMGSGIILSTGTLASDSLAPGGTCPSSYTTDLYDSYTTSYCGDDTYNGASYLLNILPIKATTLLIDMVIASCDVTSGDKVLIFVNGVNVAKDETGTPLDSSSKYLSEPWGIPSPNGDTAFAMSSPPLRFSIPLPKTYVELKIAVCDHHNGYGDTAVMIKARPCTNCDQSFKVDYDTTSIVSTTTYETTSVVTQAASGTVRGTISYVTYVTASATSTTYLSSTASTESAFSATPTSPDSSTSPDSTPAASDKSTSAALSTSSDFSSSASETSTSSDLSTSSESTPSETSTLLASSASSVPISCNQLDNPSYINGVRLSLLCGKQVTGGNQIGYSNQLHSLTECMALCVDTMACRAVTFNNVGDECTLYDGPNGFMSDNNQDMAVVASRPVASSSTNESLTVFSTTTSVSTTSTTAPGPLSCSQMAGRIYTGLHENKFNLSCDNSSTGESIYRRDEEDSMQGCLDRCDNDSSVDIIWVPRKYIIIVRDYVSGYTGVAIIYNYIICNLTSRYLITSNIVTIYSFIVVIRRSIRVYIKPRTRVYTGVYARANITFNCVSFNLTSSYLIINSIFTI</sequence>
<keyword evidence="2" id="KW-0812">Transmembrane</keyword>
<evidence type="ECO:0000256" key="3">
    <source>
        <dbReference type="SAM" id="SignalP"/>
    </source>
</evidence>
<feature type="region of interest" description="Disordered" evidence="1">
    <location>
        <begin position="293"/>
        <end position="356"/>
    </location>
</feature>
<dbReference type="VEuPathDB" id="FungiDB:FOZG_10449"/>
<reference evidence="5 6" key="1">
    <citation type="journal article" date="2018" name="Sci. Rep.">
        <title>Characterisation of pathogen-specific regions and novel effector candidates in Fusarium oxysporum f. sp. cepae.</title>
        <authorList>
            <person name="Armitage A.D."/>
            <person name="Taylor A."/>
            <person name="Sobczyk M.K."/>
            <person name="Baxter L."/>
            <person name="Greenfield B.P."/>
            <person name="Bates H.J."/>
            <person name="Wilson F."/>
            <person name="Jackson A.C."/>
            <person name="Ott S."/>
            <person name="Harrison R.J."/>
            <person name="Clarkson J.P."/>
        </authorList>
    </citation>
    <scope>NUCLEOTIDE SEQUENCE [LARGE SCALE GENOMIC DNA]</scope>
    <source>
        <strain evidence="5 6">Fo_A28</strain>
    </source>
</reference>
<dbReference type="Pfam" id="PF00024">
    <property type="entry name" value="PAN_1"/>
    <property type="match status" value="1"/>
</dbReference>
<dbReference type="VEuPathDB" id="FungiDB:FOC4_h10016911"/>
<comment type="caution">
    <text evidence="5">The sequence shown here is derived from an EMBL/GenBank/DDBJ whole genome shotgun (WGS) entry which is preliminary data.</text>
</comment>
<dbReference type="Proteomes" id="UP000285860">
    <property type="component" value="Unassembled WGS sequence"/>
</dbReference>
<evidence type="ECO:0000313" key="6">
    <source>
        <dbReference type="Proteomes" id="UP000285860"/>
    </source>
</evidence>
<keyword evidence="3" id="KW-0732">Signal</keyword>
<evidence type="ECO:0000259" key="4">
    <source>
        <dbReference type="PROSITE" id="PS50948"/>
    </source>
</evidence>
<feature type="domain" description="Apple" evidence="4">
    <location>
        <begin position="368"/>
        <end position="452"/>
    </location>
</feature>
<organism evidence="5 6">
    <name type="scientific">Fusarium oxysporum</name>
    <name type="common">Fusarium vascular wilt</name>
    <dbReference type="NCBI Taxonomy" id="5507"/>
    <lineage>
        <taxon>Eukaryota</taxon>
        <taxon>Fungi</taxon>
        <taxon>Dikarya</taxon>
        <taxon>Ascomycota</taxon>
        <taxon>Pezizomycotina</taxon>
        <taxon>Sordariomycetes</taxon>
        <taxon>Hypocreomycetidae</taxon>
        <taxon>Hypocreales</taxon>
        <taxon>Nectriaceae</taxon>
        <taxon>Fusarium</taxon>
        <taxon>Fusarium oxysporum species complex</taxon>
    </lineage>
</organism>
<gene>
    <name evidence="5" type="ORF">BFJ68_g9134</name>
</gene>
<dbReference type="PROSITE" id="PS50948">
    <property type="entry name" value="PAN"/>
    <property type="match status" value="1"/>
</dbReference>
<feature type="signal peptide" evidence="3">
    <location>
        <begin position="1"/>
        <end position="20"/>
    </location>
</feature>
<proteinExistence type="predicted"/>
<evidence type="ECO:0000256" key="1">
    <source>
        <dbReference type="SAM" id="MobiDB-lite"/>
    </source>
</evidence>
<dbReference type="VEuPathDB" id="FungiDB:FOIG_14917"/>
<dbReference type="EMBL" id="MRCY01000044">
    <property type="protein sequence ID" value="RKL09189.1"/>
    <property type="molecule type" value="Genomic_DNA"/>
</dbReference>
<dbReference type="SUPFAM" id="SSF57414">
    <property type="entry name" value="Hairpin loop containing domain-like"/>
    <property type="match status" value="1"/>
</dbReference>
<dbReference type="AlphaFoldDB" id="A0A420QWS3"/>
<feature type="transmembrane region" description="Helical" evidence="2">
    <location>
        <begin position="575"/>
        <end position="595"/>
    </location>
</feature>
<dbReference type="InterPro" id="IPR003609">
    <property type="entry name" value="Pan_app"/>
</dbReference>
<dbReference type="VEuPathDB" id="FungiDB:FOMG_06058"/>
<evidence type="ECO:0000256" key="2">
    <source>
        <dbReference type="SAM" id="Phobius"/>
    </source>
</evidence>
<keyword evidence="2" id="KW-1133">Transmembrane helix</keyword>
<protein>
    <recommendedName>
        <fullName evidence="4">Apple domain-containing protein</fullName>
    </recommendedName>
</protein>
<feature type="chain" id="PRO_5019298680" description="Apple domain-containing protein" evidence="3">
    <location>
        <begin position="21"/>
        <end position="637"/>
    </location>
</feature>